<dbReference type="PROSITE" id="PS00542">
    <property type="entry name" value="COMPLEX1_30K"/>
    <property type="match status" value="1"/>
</dbReference>
<organism evidence="8">
    <name type="scientific">Prasinococcus sp. CCMP1194</name>
    <dbReference type="NCBI Taxonomy" id="110672"/>
    <lineage>
        <taxon>Eukaryota</taxon>
        <taxon>Viridiplantae</taxon>
        <taxon>Prasinodermophyta</taxon>
        <taxon>Palmophyllophyceae</taxon>
        <taxon>Prasinococcales</taxon>
        <taxon>Prasinococcaceae</taxon>
        <taxon>Prasinococcus</taxon>
    </lineage>
</organism>
<evidence type="ECO:0000256" key="2">
    <source>
        <dbReference type="ARBA" id="ARBA00022448"/>
    </source>
</evidence>
<evidence type="ECO:0000256" key="1">
    <source>
        <dbReference type="ARBA" id="ARBA00007569"/>
    </source>
</evidence>
<keyword evidence="3 5" id="KW-0521">NADP</keyword>
<feature type="region of interest" description="Disordered" evidence="6">
    <location>
        <begin position="9"/>
        <end position="34"/>
    </location>
</feature>
<keyword evidence="3 4" id="KW-1278">Translocase</keyword>
<keyword evidence="3 4" id="KW-0520">NAD</keyword>
<protein>
    <recommendedName>
        <fullName evidence="3">NAD(P)H-quinone oxidoreductase subunit J, chloroplastic</fullName>
        <ecNumber evidence="3">7.1.1.-</ecNumber>
    </recommendedName>
    <alternativeName>
        <fullName evidence="3">NAD(P)H dehydrogenase, subunit J</fullName>
    </alternativeName>
    <alternativeName>
        <fullName evidence="3">NADH-plastoquinone oxidoreductase subunit J</fullName>
    </alternativeName>
</protein>
<gene>
    <name evidence="3 8" type="primary">ndhJ</name>
</gene>
<evidence type="ECO:0000259" key="7">
    <source>
        <dbReference type="Pfam" id="PF00329"/>
    </source>
</evidence>
<evidence type="ECO:0000256" key="5">
    <source>
        <dbReference type="RuleBase" id="RU003581"/>
    </source>
</evidence>
<keyword evidence="3 5" id="KW-0472">Membrane</keyword>
<name>A0A088CI62_9VIRI</name>
<dbReference type="PANTHER" id="PTHR10884">
    <property type="entry name" value="NADH DEHYDROGENASE UBIQUINONE IRON-SULFUR PROTEIN 3"/>
    <property type="match status" value="1"/>
</dbReference>
<comment type="subunit">
    <text evidence="3 5">NDH is composed of at least 16 different subunits, 5 of which are encoded in the nucleus.</text>
</comment>
<dbReference type="GO" id="GO:0008137">
    <property type="term" value="F:NADH dehydrogenase (ubiquinone) activity"/>
    <property type="evidence" value="ECO:0007669"/>
    <property type="project" value="UniProtKB-UniRule"/>
</dbReference>
<dbReference type="EC" id="7.1.1.-" evidence="3"/>
<evidence type="ECO:0000256" key="4">
    <source>
        <dbReference type="RuleBase" id="RU003456"/>
    </source>
</evidence>
<dbReference type="GO" id="GO:0009535">
    <property type="term" value="C:chloroplast thylakoid membrane"/>
    <property type="evidence" value="ECO:0007669"/>
    <property type="project" value="UniProtKB-SubCell"/>
</dbReference>
<comment type="subcellular location">
    <subcellularLocation>
        <location evidence="3 5">Plastid</location>
        <location evidence="3 5">Chloroplast thylakoid membrane</location>
        <topology evidence="3 5">Peripheral membrane protein</topology>
        <orientation evidence="3 5">Stromal side</orientation>
    </subcellularLocation>
</comment>
<dbReference type="GO" id="GO:0016655">
    <property type="term" value="F:oxidoreductase activity, acting on NAD(P)H, quinone or similar compound as acceptor"/>
    <property type="evidence" value="ECO:0007669"/>
    <property type="project" value="UniProtKB-UniRule"/>
</dbReference>
<keyword evidence="5 8" id="KW-0150">Chloroplast</keyword>
<dbReference type="Gene3D" id="3.30.460.80">
    <property type="entry name" value="NADH:ubiquinone oxidoreductase, 30kDa subunit"/>
    <property type="match status" value="1"/>
</dbReference>
<dbReference type="InterPro" id="IPR001268">
    <property type="entry name" value="NADH_UbQ_OxRdtase_30kDa_su"/>
</dbReference>
<comment type="catalytic activity">
    <reaction evidence="3 5">
        <text>a plastoquinone + NADPH + (n+1) H(+)(in) = a plastoquinol + NADP(+) + n H(+)(out)</text>
        <dbReference type="Rhea" id="RHEA:42612"/>
        <dbReference type="Rhea" id="RHEA-COMP:9561"/>
        <dbReference type="Rhea" id="RHEA-COMP:9562"/>
        <dbReference type="ChEBI" id="CHEBI:15378"/>
        <dbReference type="ChEBI" id="CHEBI:17757"/>
        <dbReference type="ChEBI" id="CHEBI:57783"/>
        <dbReference type="ChEBI" id="CHEBI:58349"/>
        <dbReference type="ChEBI" id="CHEBI:62192"/>
    </reaction>
</comment>
<sequence>MFTRIKKIFKSSTKQSTTSSESTMPDQEEMTSAENLAQDQNTGLIFKWLANQNIECKSLGFDAQGVEILQISPENFLSVCIPLYSLGFNYLRCLAAYDNAPGGSLVSVYYLVKVSNSTRQPEEVCLKVFLPRKNPVVPSVYWIWKTADFQERENFDLYGIIYEGHPHLKRILMPESWVGWPLRKDYITPEFFELQNAN</sequence>
<dbReference type="SUPFAM" id="SSF143243">
    <property type="entry name" value="Nqo5-like"/>
    <property type="match status" value="1"/>
</dbReference>
<keyword evidence="3 5" id="KW-0618">Plastoquinone</keyword>
<dbReference type="HAMAP" id="MF_01357">
    <property type="entry name" value="NDH1_NuoC"/>
    <property type="match status" value="1"/>
</dbReference>
<evidence type="ECO:0000256" key="6">
    <source>
        <dbReference type="SAM" id="MobiDB-lite"/>
    </source>
</evidence>
<geneLocation type="chloroplast" evidence="8"/>
<reference evidence="8" key="1">
    <citation type="journal article" date="2014" name="BMC Genomics">
        <title>Six newly sequenced chloroplast genomes from prasinophyte green algae provide insights into the relationships among prasinophyte lineages and the diversity of streamlined genome architecture in picoplanktonic species.</title>
        <authorList>
            <person name="Lemieux C."/>
            <person name="Otis C."/>
            <person name="Turmel M."/>
        </authorList>
    </citation>
    <scope>NUCLEOTIDE SEQUENCE</scope>
</reference>
<keyword evidence="2 3" id="KW-0813">Transport</keyword>
<dbReference type="NCBIfam" id="NF009141">
    <property type="entry name" value="PRK12494.1"/>
    <property type="match status" value="1"/>
</dbReference>
<feature type="compositionally biased region" description="Low complexity" evidence="6">
    <location>
        <begin position="10"/>
        <end position="23"/>
    </location>
</feature>
<dbReference type="InterPro" id="IPR010218">
    <property type="entry name" value="NADH_DH_suC"/>
</dbReference>
<dbReference type="Pfam" id="PF00329">
    <property type="entry name" value="Complex1_30kDa"/>
    <property type="match status" value="1"/>
</dbReference>
<dbReference type="GO" id="GO:0019684">
    <property type="term" value="P:photosynthesis, light reaction"/>
    <property type="evidence" value="ECO:0007669"/>
    <property type="project" value="UniProtKB-UniRule"/>
</dbReference>
<keyword evidence="3 5" id="KW-0874">Quinone</keyword>
<keyword evidence="3 5" id="KW-0793">Thylakoid</keyword>
<dbReference type="InterPro" id="IPR020396">
    <property type="entry name" value="NADH_UbQ_OxRdtase_CS"/>
</dbReference>
<dbReference type="EMBL" id="KJ746597">
    <property type="protein sequence ID" value="AID67438.1"/>
    <property type="molecule type" value="Genomic_DNA"/>
</dbReference>
<feature type="domain" description="NADH:ubiquinone oxidoreductase 30kDa subunit" evidence="7">
    <location>
        <begin position="70"/>
        <end position="188"/>
    </location>
</feature>
<evidence type="ECO:0000256" key="3">
    <source>
        <dbReference type="HAMAP-Rule" id="MF_01357"/>
    </source>
</evidence>
<comment type="similarity">
    <text evidence="1 3 4">Belongs to the complex I 30 kDa subunit family.</text>
</comment>
<evidence type="ECO:0000313" key="8">
    <source>
        <dbReference type="EMBL" id="AID67438.1"/>
    </source>
</evidence>
<dbReference type="GO" id="GO:0048038">
    <property type="term" value="F:quinone binding"/>
    <property type="evidence" value="ECO:0007669"/>
    <property type="project" value="UniProtKB-UniRule"/>
</dbReference>
<keyword evidence="5 8" id="KW-0934">Plastid</keyword>
<dbReference type="AlphaFoldDB" id="A0A088CI62"/>
<dbReference type="InterPro" id="IPR037232">
    <property type="entry name" value="NADH_quin_OxRdtase_su_C/D-like"/>
</dbReference>
<comment type="function">
    <text evidence="3 5">NDH shuttles electrons from NAD(P)H:plastoquinone, via FMN and iron-sulfur (Fe-S) centers, to quinones in the photosynthetic chain and possibly in a chloroplast respiratory chain. The immediate electron acceptor for the enzyme in this species is believed to be plastoquinone. Couples the redox reaction to proton translocation, and thus conserves the redox energy in a proton gradient.</text>
</comment>
<dbReference type="PANTHER" id="PTHR10884:SF14">
    <property type="entry name" value="NADH DEHYDROGENASE [UBIQUINONE] IRON-SULFUR PROTEIN 3, MITOCHONDRIAL"/>
    <property type="match status" value="1"/>
</dbReference>
<accession>A0A088CI62</accession>
<proteinExistence type="inferred from homology"/>
<comment type="catalytic activity">
    <reaction evidence="3 5">
        <text>a plastoquinone + NADH + (n+1) H(+)(in) = a plastoquinol + NAD(+) + n H(+)(out)</text>
        <dbReference type="Rhea" id="RHEA:42608"/>
        <dbReference type="Rhea" id="RHEA-COMP:9561"/>
        <dbReference type="Rhea" id="RHEA-COMP:9562"/>
        <dbReference type="ChEBI" id="CHEBI:15378"/>
        <dbReference type="ChEBI" id="CHEBI:17757"/>
        <dbReference type="ChEBI" id="CHEBI:57540"/>
        <dbReference type="ChEBI" id="CHEBI:57945"/>
        <dbReference type="ChEBI" id="CHEBI:62192"/>
    </reaction>
</comment>